<feature type="domain" description="Membrane insertase YidC/Oxa/ALB C-terminal" evidence="7">
    <location>
        <begin position="44"/>
        <end position="230"/>
    </location>
</feature>
<feature type="transmembrane region" description="Helical" evidence="6">
    <location>
        <begin position="239"/>
        <end position="258"/>
    </location>
</feature>
<protein>
    <submittedName>
        <fullName evidence="8">YidC/Oxa1 family membrane protein insertase</fullName>
    </submittedName>
</protein>
<dbReference type="PANTHER" id="PTHR12428:SF65">
    <property type="entry name" value="CYTOCHROME C OXIDASE ASSEMBLY PROTEIN COX18, MITOCHONDRIAL"/>
    <property type="match status" value="1"/>
</dbReference>
<evidence type="ECO:0000256" key="1">
    <source>
        <dbReference type="ARBA" id="ARBA00004141"/>
    </source>
</evidence>
<evidence type="ECO:0000256" key="3">
    <source>
        <dbReference type="ARBA" id="ARBA00022989"/>
    </source>
</evidence>
<dbReference type="GO" id="GO:0005886">
    <property type="term" value="C:plasma membrane"/>
    <property type="evidence" value="ECO:0007669"/>
    <property type="project" value="TreeGrafter"/>
</dbReference>
<dbReference type="InterPro" id="IPR001708">
    <property type="entry name" value="YidC/ALB3/OXA1/COX18"/>
</dbReference>
<dbReference type="EMBL" id="CP064936">
    <property type="protein sequence ID" value="QQA02030.1"/>
    <property type="molecule type" value="Genomic_DNA"/>
</dbReference>
<dbReference type="InterPro" id="IPR017850">
    <property type="entry name" value="Alkaline_phosphatase_core_sf"/>
</dbReference>
<evidence type="ECO:0000313" key="9">
    <source>
        <dbReference type="Proteomes" id="UP000595224"/>
    </source>
</evidence>
<dbReference type="GO" id="GO:0032977">
    <property type="term" value="F:membrane insertase activity"/>
    <property type="evidence" value="ECO:0007669"/>
    <property type="project" value="InterPro"/>
</dbReference>
<dbReference type="RefSeq" id="WP_198443514.1">
    <property type="nucleotide sequence ID" value="NZ_CBCSHE010000006.1"/>
</dbReference>
<keyword evidence="4 6" id="KW-0472">Membrane</keyword>
<comment type="similarity">
    <text evidence="5">Belongs to the OXA1/ALB3/YidC family.</text>
</comment>
<dbReference type="InterPro" id="IPR028055">
    <property type="entry name" value="YidC/Oxa/ALB_C"/>
</dbReference>
<sequence>MIFNKGLIMQIGDFLYSVIILPIEAVIEFVFNFSISKMSMLGAGGAIILVSLTVNFLALPLYNIADEIQLKERAAQKRMEKWTSHIKKTFKGDEQYMMLNAYYRINNYSPVYALRSSLSILIEIPFFIAAYNYLSKCDVLLNQSFFILENLGKPDTLIKTENTAIHVLPIIMTVINCVSGFVYSKDAPPREKVQIYVLAAIFLFLLYDSPSGLVFYWILNNLFSLAKNIIQKYVKKPGIIVAACFDIIFAFASLYFMFFKPETGFKKKCVVYLASLVVFVLPFILNSYSKFFEKRKIIFNENKKSYFLAFIFSALGMAILCGLYLTSSMISTSPVEFSFLGNTDPPLSYLTSSFAFALGLFVLWPLAVYLMFNDKVKYALTYIFVWGGVSVLFNSLVFRQNYGTVSIFGELDNSSPLKHLTVIQLAGPALVIVILTAIILLLENKKKLNYIFPAMLSVCLVYTGISCKNIVSINSVYKEASAKKIPAENTADNKQIPTVYSLSKSGKNVFVLFLDRAIGIFTPYIFEEFPELKNTYSGFTFYPNTISFSDSTNKAAPALYGGYEYTPEQMNLRKDELLLEKNNEALLVLPRIFSEAGWQVTDFDPQNPNYSSTDDFSPFEGLHNTKVLSHVSGISEKYISDHPELSEFSNADLRVKKTLPKFALLQMLVPIARNTYYNGAKYFSGEYISLSKDFIKSFSELYYLRQMTDFKAERNTYTIMHNMLTHNPTLLKQPGYMPSKNLSGIPAGSKCTYPYSIHNDYSDIKHYEVNASALLRIADWLNFLKENHCYNNTKIIIVSDHGFRDTIQYLAPGFSRNTDYGCYQPLLMVKDFNAEGEIKTDNTFMTNADTPELTLKNLGLADSNPFTGKKFSSDKTGGFNLYNANMTDRDYDPSIQKKNTKFNLYLERGFHVQDNIFNQKNWIPLDKWFESNPGDKERAALCGVKVNGEK</sequence>
<evidence type="ECO:0000256" key="2">
    <source>
        <dbReference type="ARBA" id="ARBA00022692"/>
    </source>
</evidence>
<evidence type="ECO:0000259" key="7">
    <source>
        <dbReference type="Pfam" id="PF02096"/>
    </source>
</evidence>
<dbReference type="PANTHER" id="PTHR12428">
    <property type="entry name" value="OXA1"/>
    <property type="match status" value="1"/>
</dbReference>
<keyword evidence="9" id="KW-1185">Reference proteome</keyword>
<dbReference type="KEGG" id="tper:IWA51_05440"/>
<gene>
    <name evidence="8" type="ORF">IWA51_05440</name>
</gene>
<dbReference type="Pfam" id="PF02096">
    <property type="entry name" value="60KD_IMP"/>
    <property type="match status" value="1"/>
</dbReference>
<keyword evidence="3 6" id="KW-1133">Transmembrane helix</keyword>
<dbReference type="Proteomes" id="UP000595224">
    <property type="component" value="Chromosome"/>
</dbReference>
<feature type="transmembrane region" description="Helical" evidence="6">
    <location>
        <begin position="195"/>
        <end position="219"/>
    </location>
</feature>
<evidence type="ECO:0000256" key="4">
    <source>
        <dbReference type="ARBA" id="ARBA00023136"/>
    </source>
</evidence>
<feature type="transmembrane region" description="Helical" evidence="6">
    <location>
        <begin position="306"/>
        <end position="327"/>
    </location>
</feature>
<feature type="transmembrane region" description="Helical" evidence="6">
    <location>
        <begin position="347"/>
        <end position="372"/>
    </location>
</feature>
<feature type="transmembrane region" description="Helical" evidence="6">
    <location>
        <begin position="14"/>
        <end position="33"/>
    </location>
</feature>
<evidence type="ECO:0000256" key="6">
    <source>
        <dbReference type="SAM" id="Phobius"/>
    </source>
</evidence>
<dbReference type="GO" id="GO:0051205">
    <property type="term" value="P:protein insertion into membrane"/>
    <property type="evidence" value="ECO:0007669"/>
    <property type="project" value="TreeGrafter"/>
</dbReference>
<dbReference type="SUPFAM" id="SSF53649">
    <property type="entry name" value="Alkaline phosphatase-like"/>
    <property type="match status" value="1"/>
</dbReference>
<feature type="transmembrane region" description="Helical" evidence="6">
    <location>
        <begin position="270"/>
        <end position="286"/>
    </location>
</feature>
<reference evidence="8 9" key="1">
    <citation type="submission" date="2020-11" db="EMBL/GenBank/DDBJ databases">
        <title>Treponema Peruensis nv. sp., first commensal Treponema isolated from human feces.</title>
        <authorList>
            <person name="Belkhou C."/>
            <person name="Raes J."/>
        </authorList>
    </citation>
    <scope>NUCLEOTIDE SEQUENCE [LARGE SCALE GENOMIC DNA]</scope>
    <source>
        <strain evidence="8 9">RCC2812</strain>
    </source>
</reference>
<evidence type="ECO:0000313" key="8">
    <source>
        <dbReference type="EMBL" id="QQA02030.1"/>
    </source>
</evidence>
<proteinExistence type="inferred from homology"/>
<organism evidence="8 9">
    <name type="scientific">Treponema peruense</name>
    <dbReference type="NCBI Taxonomy" id="2787628"/>
    <lineage>
        <taxon>Bacteria</taxon>
        <taxon>Pseudomonadati</taxon>
        <taxon>Spirochaetota</taxon>
        <taxon>Spirochaetia</taxon>
        <taxon>Spirochaetales</taxon>
        <taxon>Treponemataceae</taxon>
        <taxon>Treponema</taxon>
    </lineage>
</organism>
<dbReference type="AlphaFoldDB" id="A0A7T3RFD2"/>
<keyword evidence="2 5" id="KW-0812">Transmembrane</keyword>
<evidence type="ECO:0000256" key="5">
    <source>
        <dbReference type="RuleBase" id="RU003945"/>
    </source>
</evidence>
<dbReference type="Gene3D" id="3.40.720.10">
    <property type="entry name" value="Alkaline Phosphatase, subunit A"/>
    <property type="match status" value="1"/>
</dbReference>
<feature type="transmembrane region" description="Helical" evidence="6">
    <location>
        <begin position="40"/>
        <end position="62"/>
    </location>
</feature>
<accession>A0A7T3RFD2</accession>
<name>A0A7T3RFD2_9SPIR</name>
<feature type="transmembrane region" description="Helical" evidence="6">
    <location>
        <begin position="379"/>
        <end position="399"/>
    </location>
</feature>
<comment type="subcellular location">
    <subcellularLocation>
        <location evidence="1 5">Membrane</location>
        <topology evidence="1 5">Multi-pass membrane protein</topology>
    </subcellularLocation>
</comment>
<feature type="transmembrane region" description="Helical" evidence="6">
    <location>
        <begin position="163"/>
        <end position="183"/>
    </location>
</feature>
<feature type="transmembrane region" description="Helical" evidence="6">
    <location>
        <begin position="448"/>
        <end position="465"/>
    </location>
</feature>
<feature type="transmembrane region" description="Helical" evidence="6">
    <location>
        <begin position="419"/>
        <end position="441"/>
    </location>
</feature>